<proteinExistence type="predicted"/>
<protein>
    <submittedName>
        <fullName evidence="5">Cytidine deaminase-like protein</fullName>
    </submittedName>
</protein>
<dbReference type="SUPFAM" id="SSF53927">
    <property type="entry name" value="Cytidine deaminase-like"/>
    <property type="match status" value="1"/>
</dbReference>
<keyword evidence="1" id="KW-0479">Metal-binding</keyword>
<dbReference type="PROSITE" id="PS51747">
    <property type="entry name" value="CYT_DCMP_DEAMINASES_2"/>
    <property type="match status" value="1"/>
</dbReference>
<organism evidence="5 6">
    <name type="scientific">Metschnikowia bicuspidata</name>
    <dbReference type="NCBI Taxonomy" id="27322"/>
    <lineage>
        <taxon>Eukaryota</taxon>
        <taxon>Fungi</taxon>
        <taxon>Dikarya</taxon>
        <taxon>Ascomycota</taxon>
        <taxon>Saccharomycotina</taxon>
        <taxon>Pichiomycetes</taxon>
        <taxon>Metschnikowiaceae</taxon>
        <taxon>Metschnikowia</taxon>
    </lineage>
</organism>
<dbReference type="PANTHER" id="PTHR11079">
    <property type="entry name" value="CYTOSINE DEAMINASE FAMILY MEMBER"/>
    <property type="match status" value="1"/>
</dbReference>
<evidence type="ECO:0000259" key="4">
    <source>
        <dbReference type="PROSITE" id="PS51747"/>
    </source>
</evidence>
<dbReference type="Gene3D" id="3.40.140.10">
    <property type="entry name" value="Cytidine Deaminase, domain 2"/>
    <property type="match status" value="1"/>
</dbReference>
<dbReference type="GO" id="GO:0052717">
    <property type="term" value="F:tRNA-specific adenosine-34 deaminase activity"/>
    <property type="evidence" value="ECO:0007669"/>
    <property type="project" value="TreeGrafter"/>
</dbReference>
<dbReference type="PROSITE" id="PS00903">
    <property type="entry name" value="CYT_DCMP_DEAMINASES_1"/>
    <property type="match status" value="1"/>
</dbReference>
<keyword evidence="2" id="KW-0378">Hydrolase</keyword>
<sequence length="275" mass="30706">MTSLQSRFSYMAVAIFVAYRAIKIGETPVACIFVDESEGKILSFGCNNTNESLNGTRHAEFEAIDKIMCQYNLLDSNAKTCAEFFGRLTVYVTIEPCVMCARALRQIGVKKVYFGAANDRFGGNGTTIKAQGEDSYPSVGGIMRVEAIHLLRCFYIQQNDSAPVPKIKKNKEIIGKEFPPNLDFSLYLSDEVFKEEFGKERYNIFYSNEIEQEITSELGEGYNFEDTINKNQLVSLPGLETLYPNSSINVEGDISTLSQLLPAVDAQGSAYFRVD</sequence>
<evidence type="ECO:0000313" key="5">
    <source>
        <dbReference type="EMBL" id="RKP31392.1"/>
    </source>
</evidence>
<dbReference type="EMBL" id="ML004442">
    <property type="protein sequence ID" value="RKP31392.1"/>
    <property type="molecule type" value="Genomic_DNA"/>
</dbReference>
<feature type="domain" description="CMP/dCMP-type deaminase" evidence="4">
    <location>
        <begin position="5"/>
        <end position="126"/>
    </location>
</feature>
<dbReference type="GO" id="GO:0002100">
    <property type="term" value="P:tRNA wobble adenosine to inosine editing"/>
    <property type="evidence" value="ECO:0007669"/>
    <property type="project" value="TreeGrafter"/>
</dbReference>
<dbReference type="InterPro" id="IPR016193">
    <property type="entry name" value="Cytidine_deaminase-like"/>
</dbReference>
<dbReference type="AlphaFoldDB" id="A0A4P9ZG70"/>
<keyword evidence="6" id="KW-1185">Reference proteome</keyword>
<accession>A0A4P9ZG70</accession>
<dbReference type="CDD" id="cd01285">
    <property type="entry name" value="nucleoside_deaminase"/>
    <property type="match status" value="1"/>
</dbReference>
<dbReference type="GO" id="GO:0005634">
    <property type="term" value="C:nucleus"/>
    <property type="evidence" value="ECO:0007669"/>
    <property type="project" value="TreeGrafter"/>
</dbReference>
<dbReference type="InterPro" id="IPR002125">
    <property type="entry name" value="CMP_dCMP_dom"/>
</dbReference>
<evidence type="ECO:0000313" key="6">
    <source>
        <dbReference type="Proteomes" id="UP000268321"/>
    </source>
</evidence>
<gene>
    <name evidence="5" type="ORF">METBISCDRAFT_14105</name>
</gene>
<evidence type="ECO:0000256" key="3">
    <source>
        <dbReference type="ARBA" id="ARBA00022833"/>
    </source>
</evidence>
<dbReference type="InterPro" id="IPR016192">
    <property type="entry name" value="APOBEC/CMP_deaminase_Zn-bd"/>
</dbReference>
<dbReference type="PANTHER" id="PTHR11079:SF149">
    <property type="entry name" value="TRNA-SPECIFIC ADENOSINE DEAMINASE 2"/>
    <property type="match status" value="1"/>
</dbReference>
<dbReference type="Pfam" id="PF00383">
    <property type="entry name" value="dCMP_cyt_deam_1"/>
    <property type="match status" value="1"/>
</dbReference>
<dbReference type="OrthoDB" id="1701769at2759"/>
<dbReference type="GO" id="GO:0008270">
    <property type="term" value="F:zinc ion binding"/>
    <property type="evidence" value="ECO:0007669"/>
    <property type="project" value="InterPro"/>
</dbReference>
<dbReference type="Proteomes" id="UP000268321">
    <property type="component" value="Unassembled WGS sequence"/>
</dbReference>
<keyword evidence="3" id="KW-0862">Zinc</keyword>
<name>A0A4P9ZG70_9ASCO</name>
<evidence type="ECO:0000256" key="1">
    <source>
        <dbReference type="ARBA" id="ARBA00022723"/>
    </source>
</evidence>
<evidence type="ECO:0000256" key="2">
    <source>
        <dbReference type="ARBA" id="ARBA00022801"/>
    </source>
</evidence>
<reference evidence="6" key="1">
    <citation type="journal article" date="2018" name="Nat. Microbiol.">
        <title>Leveraging single-cell genomics to expand the fungal tree of life.</title>
        <authorList>
            <person name="Ahrendt S.R."/>
            <person name="Quandt C.A."/>
            <person name="Ciobanu D."/>
            <person name="Clum A."/>
            <person name="Salamov A."/>
            <person name="Andreopoulos B."/>
            <person name="Cheng J.F."/>
            <person name="Woyke T."/>
            <person name="Pelin A."/>
            <person name="Henrissat B."/>
            <person name="Reynolds N.K."/>
            <person name="Benny G.L."/>
            <person name="Smith M.E."/>
            <person name="James T.Y."/>
            <person name="Grigoriev I.V."/>
        </authorList>
    </citation>
    <scope>NUCLEOTIDE SEQUENCE [LARGE SCALE GENOMIC DNA]</scope>
    <source>
        <strain evidence="6">Baker2002</strain>
    </source>
</reference>
<dbReference type="GO" id="GO:0005737">
    <property type="term" value="C:cytoplasm"/>
    <property type="evidence" value="ECO:0007669"/>
    <property type="project" value="TreeGrafter"/>
</dbReference>